<proteinExistence type="predicted"/>
<dbReference type="InterPro" id="IPR009078">
    <property type="entry name" value="Ferritin-like_SF"/>
</dbReference>
<dbReference type="RefSeq" id="WP_012505172.1">
    <property type="nucleotide sequence ID" value="NC_011059.1"/>
</dbReference>
<keyword evidence="2" id="KW-1185">Reference proteome</keyword>
<accession>B4S5Y4</accession>
<dbReference type="AlphaFoldDB" id="B4S5Y4"/>
<dbReference type="InterPro" id="IPR012347">
    <property type="entry name" value="Ferritin-like"/>
</dbReference>
<dbReference type="STRING" id="290512.Paes_0579"/>
<dbReference type="Gene3D" id="1.20.1260.10">
    <property type="match status" value="1"/>
</dbReference>
<dbReference type="Proteomes" id="UP000002725">
    <property type="component" value="Chromosome"/>
</dbReference>
<sequence length="160" mass="18797">MTRILLEHLDESIALELNIARLYTLFHDLFEDDQDFWWQLAAEERNHAALLQHEKKNTSTAIVPEHLLAKDMEALKAANKGIADLLERYSGTRPTREEAFRTAFTLENSIGEVHYQEFMDRKSDSLSDELFKQLNQEDKDHANRIKEYMKQCGIPDREYI</sequence>
<gene>
    <name evidence="1" type="ordered locus">Paes_0579</name>
</gene>
<dbReference type="EMBL" id="CP001108">
    <property type="protein sequence ID" value="ACF45635.1"/>
    <property type="molecule type" value="Genomic_DNA"/>
</dbReference>
<evidence type="ECO:0000313" key="1">
    <source>
        <dbReference type="EMBL" id="ACF45635.1"/>
    </source>
</evidence>
<dbReference type="eggNOG" id="ENOG5032DYT">
    <property type="taxonomic scope" value="Bacteria"/>
</dbReference>
<dbReference type="SUPFAM" id="SSF47240">
    <property type="entry name" value="Ferritin-like"/>
    <property type="match status" value="1"/>
</dbReference>
<reference evidence="1" key="1">
    <citation type="submission" date="2008-06" db="EMBL/GenBank/DDBJ databases">
        <title>Complete sequence of chromosome of Prosthecochloris aestuarii DSM 271.</title>
        <authorList>
            <consortium name="US DOE Joint Genome Institute"/>
            <person name="Lucas S."/>
            <person name="Copeland A."/>
            <person name="Lapidus A."/>
            <person name="Glavina del Rio T."/>
            <person name="Dalin E."/>
            <person name="Tice H."/>
            <person name="Bruce D."/>
            <person name="Goodwin L."/>
            <person name="Pitluck S."/>
            <person name="Schmutz J."/>
            <person name="Larimer F."/>
            <person name="Land M."/>
            <person name="Hauser L."/>
            <person name="Kyrpides N."/>
            <person name="Anderson I."/>
            <person name="Liu Z."/>
            <person name="Li T."/>
            <person name="Zhao F."/>
            <person name="Overmann J."/>
            <person name="Bryant D.A."/>
            <person name="Richardson P."/>
        </authorList>
    </citation>
    <scope>NUCLEOTIDE SEQUENCE [LARGE SCALE GENOMIC DNA]</scope>
    <source>
        <strain evidence="1">DSM 271</strain>
    </source>
</reference>
<dbReference type="KEGG" id="paa:Paes_0579"/>
<evidence type="ECO:0008006" key="3">
    <source>
        <dbReference type="Google" id="ProtNLM"/>
    </source>
</evidence>
<protein>
    <recommendedName>
        <fullName evidence="3">Rubrerythrin family protein</fullName>
    </recommendedName>
</protein>
<dbReference type="HOGENOM" id="CLU_1624192_0_0_10"/>
<name>B4S5Y4_PROA2</name>
<organism evidence="1 2">
    <name type="scientific">Prosthecochloris aestuarii (strain DSM 271 / SK 413)</name>
    <dbReference type="NCBI Taxonomy" id="290512"/>
    <lineage>
        <taxon>Bacteria</taxon>
        <taxon>Pseudomonadati</taxon>
        <taxon>Chlorobiota</taxon>
        <taxon>Chlorobiia</taxon>
        <taxon>Chlorobiales</taxon>
        <taxon>Chlorobiaceae</taxon>
        <taxon>Prosthecochloris</taxon>
    </lineage>
</organism>
<evidence type="ECO:0000313" key="2">
    <source>
        <dbReference type="Proteomes" id="UP000002725"/>
    </source>
</evidence>